<feature type="region of interest" description="Disordered" evidence="1">
    <location>
        <begin position="294"/>
        <end position="320"/>
    </location>
</feature>
<proteinExistence type="predicted"/>
<evidence type="ECO:0000256" key="1">
    <source>
        <dbReference type="SAM" id="MobiDB-lite"/>
    </source>
</evidence>
<organism evidence="2 3">
    <name type="scientific">Mycena albidolilacea</name>
    <dbReference type="NCBI Taxonomy" id="1033008"/>
    <lineage>
        <taxon>Eukaryota</taxon>
        <taxon>Fungi</taxon>
        <taxon>Dikarya</taxon>
        <taxon>Basidiomycota</taxon>
        <taxon>Agaricomycotina</taxon>
        <taxon>Agaricomycetes</taxon>
        <taxon>Agaricomycetidae</taxon>
        <taxon>Agaricales</taxon>
        <taxon>Marasmiineae</taxon>
        <taxon>Mycenaceae</taxon>
        <taxon>Mycena</taxon>
    </lineage>
</organism>
<name>A0AAD6ZWQ0_9AGAR</name>
<reference evidence="2" key="1">
    <citation type="submission" date="2023-03" db="EMBL/GenBank/DDBJ databases">
        <title>Massive genome expansion in bonnet fungi (Mycena s.s.) driven by repeated elements and novel gene families across ecological guilds.</title>
        <authorList>
            <consortium name="Lawrence Berkeley National Laboratory"/>
            <person name="Harder C.B."/>
            <person name="Miyauchi S."/>
            <person name="Viragh M."/>
            <person name="Kuo A."/>
            <person name="Thoen E."/>
            <person name="Andreopoulos B."/>
            <person name="Lu D."/>
            <person name="Skrede I."/>
            <person name="Drula E."/>
            <person name="Henrissat B."/>
            <person name="Morin E."/>
            <person name="Kohler A."/>
            <person name="Barry K."/>
            <person name="LaButti K."/>
            <person name="Morin E."/>
            <person name="Salamov A."/>
            <person name="Lipzen A."/>
            <person name="Mereny Z."/>
            <person name="Hegedus B."/>
            <person name="Baldrian P."/>
            <person name="Stursova M."/>
            <person name="Weitz H."/>
            <person name="Taylor A."/>
            <person name="Grigoriev I.V."/>
            <person name="Nagy L.G."/>
            <person name="Martin F."/>
            <person name="Kauserud H."/>
        </authorList>
    </citation>
    <scope>NUCLEOTIDE SEQUENCE</scope>
    <source>
        <strain evidence="2">CBHHK002</strain>
    </source>
</reference>
<dbReference type="Proteomes" id="UP001218218">
    <property type="component" value="Unassembled WGS sequence"/>
</dbReference>
<comment type="caution">
    <text evidence="2">The sequence shown here is derived from an EMBL/GenBank/DDBJ whole genome shotgun (WGS) entry which is preliminary data.</text>
</comment>
<feature type="compositionally biased region" description="Acidic residues" evidence="1">
    <location>
        <begin position="310"/>
        <end position="319"/>
    </location>
</feature>
<feature type="compositionally biased region" description="Basic and acidic residues" evidence="1">
    <location>
        <begin position="399"/>
        <end position="409"/>
    </location>
</feature>
<dbReference type="AlphaFoldDB" id="A0AAD6ZWQ0"/>
<feature type="region of interest" description="Disordered" evidence="1">
    <location>
        <begin position="387"/>
        <end position="409"/>
    </location>
</feature>
<evidence type="ECO:0000313" key="3">
    <source>
        <dbReference type="Proteomes" id="UP001218218"/>
    </source>
</evidence>
<keyword evidence="3" id="KW-1185">Reference proteome</keyword>
<feature type="compositionally biased region" description="Basic residues" evidence="1">
    <location>
        <begin position="389"/>
        <end position="398"/>
    </location>
</feature>
<accession>A0AAD6ZWQ0</accession>
<sequence>MNYYRNNNEPPPHYAMAQYLLSMGPMPPPTNQELAAAHIQQLLNQGAFEHTYEPGLEVEIPAAPVAETESTLATAATPVRLEFSINGVLPGDFLARVCANMDVSQADAKLGWKASTNAERSLARPLHSDKDVKAAFEYFRPIISSTQRTKKVHMLVVNLAKPAEKVVTAPKVTETAYCNELNIVKGALACEKHSGRNQWCFVRRDDEKGEHCVPLGLEEITLWARKLHEDKAKGPEECELDDKCLTPPKVLHLDELEKVASQREEQNKTQKRNNAPDIHVHMPPMPVFADVLNCGPSNDHHGKRHHDQLSEDNESEDDAPATSIAEVLAILHTKMPDLSYPQYEGALRKQGVAYAKNIDPSDRDFLVKDVGMAKGAVKEFLWAAGKAAKSLRKGKKRARVDDGGGKENE</sequence>
<protein>
    <submittedName>
        <fullName evidence="2">Uncharacterized protein</fullName>
    </submittedName>
</protein>
<dbReference type="EMBL" id="JARIHO010000024">
    <property type="protein sequence ID" value="KAJ7343023.1"/>
    <property type="molecule type" value="Genomic_DNA"/>
</dbReference>
<gene>
    <name evidence="2" type="ORF">DFH08DRAFT_703643</name>
</gene>
<evidence type="ECO:0000313" key="2">
    <source>
        <dbReference type="EMBL" id="KAJ7343023.1"/>
    </source>
</evidence>